<dbReference type="PANTHER" id="PTHR12849:SF0">
    <property type="entry name" value="LARIAT DEBRANCHING ENZYME"/>
    <property type="match status" value="1"/>
</dbReference>
<reference evidence="16 17" key="1">
    <citation type="journal article" date="2021" name="BMC Biol.">
        <title>Horizontally acquired antibacterial genes associated with adaptive radiation of ladybird beetles.</title>
        <authorList>
            <person name="Li H.S."/>
            <person name="Tang X.F."/>
            <person name="Huang Y.H."/>
            <person name="Xu Z.Y."/>
            <person name="Chen M.L."/>
            <person name="Du X.Y."/>
            <person name="Qiu B.Y."/>
            <person name="Chen P.T."/>
            <person name="Zhang W."/>
            <person name="Slipinski A."/>
            <person name="Escalona H.E."/>
            <person name="Waterhouse R.M."/>
            <person name="Zwick A."/>
            <person name="Pang H."/>
        </authorList>
    </citation>
    <scope>NUCLEOTIDE SEQUENCE [LARGE SCALE GENOMIC DNA]</scope>
    <source>
        <strain evidence="16">SYSU2018</strain>
    </source>
</reference>
<dbReference type="Pfam" id="PF00149">
    <property type="entry name" value="Metallophos"/>
    <property type="match status" value="1"/>
</dbReference>
<dbReference type="EMBL" id="JABFTP020000124">
    <property type="protein sequence ID" value="KAL3278776.1"/>
    <property type="molecule type" value="Genomic_DNA"/>
</dbReference>
<dbReference type="Gene3D" id="3.60.21.10">
    <property type="match status" value="1"/>
</dbReference>
<comment type="subcellular location">
    <subcellularLocation>
        <location evidence="4">Nucleus</location>
    </subcellularLocation>
</comment>
<evidence type="ECO:0000256" key="10">
    <source>
        <dbReference type="ARBA" id="ARBA00023004"/>
    </source>
</evidence>
<dbReference type="InterPro" id="IPR029052">
    <property type="entry name" value="Metallo-depent_PP-like"/>
</dbReference>
<feature type="region of interest" description="Disordered" evidence="14">
    <location>
        <begin position="460"/>
        <end position="490"/>
    </location>
</feature>
<dbReference type="InterPro" id="IPR004843">
    <property type="entry name" value="Calcineurin-like_PHP"/>
</dbReference>
<comment type="cofactor">
    <cofactor evidence="1">
        <name>Mn(2+)</name>
        <dbReference type="ChEBI" id="CHEBI:29035"/>
    </cofactor>
</comment>
<dbReference type="GO" id="GO:0006397">
    <property type="term" value="P:mRNA processing"/>
    <property type="evidence" value="ECO:0007669"/>
    <property type="project" value="UniProtKB-KW"/>
</dbReference>
<evidence type="ECO:0000256" key="5">
    <source>
        <dbReference type="ARBA" id="ARBA00006045"/>
    </source>
</evidence>
<evidence type="ECO:0000256" key="12">
    <source>
        <dbReference type="ARBA" id="ARBA00023242"/>
    </source>
</evidence>
<keyword evidence="11" id="KW-0464">Manganese</keyword>
<dbReference type="InterPro" id="IPR007708">
    <property type="entry name" value="DBR1_C"/>
</dbReference>
<dbReference type="Proteomes" id="UP001516400">
    <property type="component" value="Unassembled WGS sequence"/>
</dbReference>
<dbReference type="InterPro" id="IPR041816">
    <property type="entry name" value="Dbr1_N"/>
</dbReference>
<keyword evidence="7" id="KW-0479">Metal-binding</keyword>
<evidence type="ECO:0000256" key="7">
    <source>
        <dbReference type="ARBA" id="ARBA00022723"/>
    </source>
</evidence>
<comment type="caution">
    <text evidence="16">The sequence shown here is derived from an EMBL/GenBank/DDBJ whole genome shotgun (WGS) entry which is preliminary data.</text>
</comment>
<dbReference type="AlphaFoldDB" id="A0ABD2NJ33"/>
<keyword evidence="6" id="KW-0507">mRNA processing</keyword>
<comment type="cofactor">
    <cofactor evidence="2">
        <name>Zn(2+)</name>
        <dbReference type="ChEBI" id="CHEBI:29105"/>
    </cofactor>
</comment>
<comment type="similarity">
    <text evidence="5">Belongs to the lariat debranching enzyme family.</text>
</comment>
<feature type="domain" description="Lariat debranching enzyme C-terminal" evidence="15">
    <location>
        <begin position="235"/>
        <end position="375"/>
    </location>
</feature>
<evidence type="ECO:0000256" key="9">
    <source>
        <dbReference type="ARBA" id="ARBA00022833"/>
    </source>
</evidence>
<comment type="function">
    <text evidence="13">Cleaves the 2'-5' phosphodiester linkage at the branch point of lariat intron pre-mRNAs after splicing and converts them into linear molecules that are subsequently degraded. It thereby facilitates ribonucleotide turnover.</text>
</comment>
<dbReference type="GO" id="GO:0008419">
    <property type="term" value="F:RNA lariat debranching enzyme activity"/>
    <property type="evidence" value="ECO:0007669"/>
    <property type="project" value="UniProtKB-ARBA"/>
</dbReference>
<proteinExistence type="inferred from homology"/>
<dbReference type="SMART" id="SM01124">
    <property type="entry name" value="DBR1"/>
    <property type="match status" value="1"/>
</dbReference>
<organism evidence="16 17">
    <name type="scientific">Cryptolaemus montrouzieri</name>
    <dbReference type="NCBI Taxonomy" id="559131"/>
    <lineage>
        <taxon>Eukaryota</taxon>
        <taxon>Metazoa</taxon>
        <taxon>Ecdysozoa</taxon>
        <taxon>Arthropoda</taxon>
        <taxon>Hexapoda</taxon>
        <taxon>Insecta</taxon>
        <taxon>Pterygota</taxon>
        <taxon>Neoptera</taxon>
        <taxon>Endopterygota</taxon>
        <taxon>Coleoptera</taxon>
        <taxon>Polyphaga</taxon>
        <taxon>Cucujiformia</taxon>
        <taxon>Coccinelloidea</taxon>
        <taxon>Coccinellidae</taxon>
        <taxon>Scymninae</taxon>
        <taxon>Scymnini</taxon>
        <taxon>Cryptolaemus</taxon>
    </lineage>
</organism>
<keyword evidence="10" id="KW-0408">Iron</keyword>
<sequence>MKIALVGCAHGELENIYDAMECLEKKENIKIDILLCCGDFQTSRNEQDLKCMAVPEKYYNMCSFYKYYSGESVAPFLTILIGGNHEASNYLQELPYGGWVAPKIYYLGYAGVINIAGVRIAGLSGIYKAKDYTKGHFEVPPYDDGAKRSVYHVRNLEVFRLKQLSQPIDIFLSHDWPTHVTDYGNKEQLIRFKPHFKDDIAAKVLGSKPCEELLTHLKPKYWFSAHLHCKFAALIPHDDETVTKFLALDKCLPKRRFLQVMDIPHNENEEIKIKYDLEWLTTLLLTNHLLSVKSTTNYMPGPFGNQRYCFTPTEEEKTLVLNKLNKDLSVPDNFVQTSVPYETGSPKKKCYSQPEPIQNPQTVDLCEKLSLDDPIEMILKSTGRHFNESDSNLRSCNSNTNIITNDSVSEEASDEQSFINDTIIEENNSKTNRISLSLPEPKNESQDFFFIDTDPWQNKSNLSKEPCESGESDNRISTFDTPTKVPANEGLNDRKIFKRRNINLYKEDN</sequence>
<dbReference type="Pfam" id="PF05011">
    <property type="entry name" value="DBR1"/>
    <property type="match status" value="1"/>
</dbReference>
<keyword evidence="12" id="KW-0539">Nucleus</keyword>
<evidence type="ECO:0000256" key="13">
    <source>
        <dbReference type="ARBA" id="ARBA00058627"/>
    </source>
</evidence>
<dbReference type="GO" id="GO:0005634">
    <property type="term" value="C:nucleus"/>
    <property type="evidence" value="ECO:0007669"/>
    <property type="project" value="UniProtKB-SubCell"/>
</dbReference>
<evidence type="ECO:0000256" key="4">
    <source>
        <dbReference type="ARBA" id="ARBA00004123"/>
    </source>
</evidence>
<dbReference type="FunFam" id="3.60.21.10:FF:000035">
    <property type="entry name" value="Lariat debranching enzyme"/>
    <property type="match status" value="1"/>
</dbReference>
<evidence type="ECO:0000256" key="3">
    <source>
        <dbReference type="ARBA" id="ARBA00001954"/>
    </source>
</evidence>
<keyword evidence="17" id="KW-1185">Reference proteome</keyword>
<evidence type="ECO:0000256" key="11">
    <source>
        <dbReference type="ARBA" id="ARBA00023211"/>
    </source>
</evidence>
<evidence type="ECO:0000256" key="8">
    <source>
        <dbReference type="ARBA" id="ARBA00022801"/>
    </source>
</evidence>
<evidence type="ECO:0000256" key="14">
    <source>
        <dbReference type="SAM" id="MobiDB-lite"/>
    </source>
</evidence>
<name>A0ABD2NJ33_9CUCU</name>
<evidence type="ECO:0000256" key="1">
    <source>
        <dbReference type="ARBA" id="ARBA00001936"/>
    </source>
</evidence>
<evidence type="ECO:0000313" key="16">
    <source>
        <dbReference type="EMBL" id="KAL3278776.1"/>
    </source>
</evidence>
<gene>
    <name evidence="16" type="ORF">HHI36_016302</name>
</gene>
<dbReference type="SUPFAM" id="SSF56300">
    <property type="entry name" value="Metallo-dependent phosphatases"/>
    <property type="match status" value="1"/>
</dbReference>
<protein>
    <recommendedName>
        <fullName evidence="15">Lariat debranching enzyme C-terminal domain-containing protein</fullName>
    </recommendedName>
</protein>
<evidence type="ECO:0000256" key="2">
    <source>
        <dbReference type="ARBA" id="ARBA00001947"/>
    </source>
</evidence>
<evidence type="ECO:0000259" key="15">
    <source>
        <dbReference type="SMART" id="SM01124"/>
    </source>
</evidence>
<accession>A0ABD2NJ33</accession>
<keyword evidence="9" id="KW-0862">Zinc</keyword>
<dbReference type="CDD" id="cd00844">
    <property type="entry name" value="MPP_Dbr1_N"/>
    <property type="match status" value="1"/>
</dbReference>
<keyword evidence="8" id="KW-0378">Hydrolase</keyword>
<dbReference type="GO" id="GO:0046872">
    <property type="term" value="F:metal ion binding"/>
    <property type="evidence" value="ECO:0007669"/>
    <property type="project" value="UniProtKB-KW"/>
</dbReference>
<evidence type="ECO:0000256" key="6">
    <source>
        <dbReference type="ARBA" id="ARBA00022664"/>
    </source>
</evidence>
<evidence type="ECO:0000313" key="17">
    <source>
        <dbReference type="Proteomes" id="UP001516400"/>
    </source>
</evidence>
<dbReference type="PANTHER" id="PTHR12849">
    <property type="entry name" value="RNA LARIAT DEBRANCHING ENZYME"/>
    <property type="match status" value="1"/>
</dbReference>
<comment type="cofactor">
    <cofactor evidence="3">
        <name>Fe(2+)</name>
        <dbReference type="ChEBI" id="CHEBI:29033"/>
    </cofactor>
</comment>